<dbReference type="GO" id="GO:0000271">
    <property type="term" value="P:polysaccharide biosynthetic process"/>
    <property type="evidence" value="ECO:0007669"/>
    <property type="project" value="TreeGrafter"/>
</dbReference>
<reference evidence="3" key="1">
    <citation type="submission" date="2022-04" db="EMBL/GenBank/DDBJ databases">
        <title>Emergence of ST220 Acinetobacter pittii strain in bloodstream infection, which co-producing chromosomal NDM-1 and OXA-820 carbapenemases.</title>
        <authorList>
            <person name="Tian C."/>
            <person name="Xing M."/>
            <person name="Fu L."/>
            <person name="Xia D."/>
        </authorList>
    </citation>
    <scope>NUCLEOTIDE SEQUENCE</scope>
    <source>
        <strain evidence="3">TCM</strain>
    </source>
</reference>
<feature type="transmembrane region" description="Helical" evidence="1">
    <location>
        <begin position="78"/>
        <end position="100"/>
    </location>
</feature>
<evidence type="ECO:0000259" key="2">
    <source>
        <dbReference type="Pfam" id="PF01757"/>
    </source>
</evidence>
<protein>
    <submittedName>
        <fullName evidence="3">Acyltransferase</fullName>
    </submittedName>
</protein>
<evidence type="ECO:0000313" key="4">
    <source>
        <dbReference type="Proteomes" id="UP001055514"/>
    </source>
</evidence>
<feature type="domain" description="Acyltransferase 3" evidence="2">
    <location>
        <begin position="44"/>
        <end position="355"/>
    </location>
</feature>
<dbReference type="Proteomes" id="UP001055514">
    <property type="component" value="Chromosome"/>
</dbReference>
<accession>A0AAE9M7S5</accession>
<keyword evidence="3" id="KW-0808">Transferase</keyword>
<sequence length="378" mass="43716">MQEITLTSIVLTICLSVCVFLATLCFRKVSNNQLYDSLDRSSPLDAMRGILALSVMTHHFYITYIWKTQGLWQKPANHYLDNLGAVSVSLFFLTTGFLFLNKIRKPNIDWSELYKSRFKRIVPLFTFVASIVIAITFITIERSINDSESLKFIAKWLLFVGGDIDSFDSRKIIAGVHWSLVYEWGFYLALPFIFAVLHKKLPNKILLAFLLIPVLYIFHITHTKLYLLFALSYLSIFFKDKIKELINRYPKVLPVIILLLLVFTLIFTRGYSVIQQILLSIIFAFIANGLDLGILKNKGLKVLGDISYSIYLVHGIVLYTLFSIFNVFDFSNSIFEFITYFPIVFVITVFSSLLTHKYIEKRFIKPIPSIKKENLLQM</sequence>
<gene>
    <name evidence="3" type="ORF">MWH18_15650</name>
</gene>
<feature type="transmembrane region" description="Helical" evidence="1">
    <location>
        <begin position="6"/>
        <end position="26"/>
    </location>
</feature>
<feature type="transmembrane region" description="Helical" evidence="1">
    <location>
        <begin position="306"/>
        <end position="328"/>
    </location>
</feature>
<keyword evidence="1" id="KW-0812">Transmembrane</keyword>
<feature type="transmembrane region" description="Helical" evidence="1">
    <location>
        <begin position="334"/>
        <end position="355"/>
    </location>
</feature>
<organism evidence="3 4">
    <name type="scientific">Acinetobacter pittii</name>
    <name type="common">Acinetobacter genomosp. 3</name>
    <dbReference type="NCBI Taxonomy" id="48296"/>
    <lineage>
        <taxon>Bacteria</taxon>
        <taxon>Pseudomonadati</taxon>
        <taxon>Pseudomonadota</taxon>
        <taxon>Gammaproteobacteria</taxon>
        <taxon>Moraxellales</taxon>
        <taxon>Moraxellaceae</taxon>
        <taxon>Acinetobacter</taxon>
        <taxon>Acinetobacter calcoaceticus/baumannii complex</taxon>
    </lineage>
</organism>
<keyword evidence="3" id="KW-0012">Acyltransferase</keyword>
<dbReference type="PANTHER" id="PTHR23028:SF53">
    <property type="entry name" value="ACYL_TRANSF_3 DOMAIN-CONTAINING PROTEIN"/>
    <property type="match status" value="1"/>
</dbReference>
<keyword evidence="1" id="KW-1133">Transmembrane helix</keyword>
<dbReference type="PANTHER" id="PTHR23028">
    <property type="entry name" value="ACETYLTRANSFERASE"/>
    <property type="match status" value="1"/>
</dbReference>
<dbReference type="GO" id="GO:0016020">
    <property type="term" value="C:membrane"/>
    <property type="evidence" value="ECO:0007669"/>
    <property type="project" value="TreeGrafter"/>
</dbReference>
<dbReference type="EMBL" id="CP095407">
    <property type="protein sequence ID" value="USU93765.1"/>
    <property type="molecule type" value="Genomic_DNA"/>
</dbReference>
<feature type="transmembrane region" description="Helical" evidence="1">
    <location>
        <begin position="201"/>
        <end position="219"/>
    </location>
</feature>
<feature type="transmembrane region" description="Helical" evidence="1">
    <location>
        <begin position="46"/>
        <end position="66"/>
    </location>
</feature>
<dbReference type="Pfam" id="PF01757">
    <property type="entry name" value="Acyl_transf_3"/>
    <property type="match status" value="1"/>
</dbReference>
<dbReference type="GO" id="GO:0016747">
    <property type="term" value="F:acyltransferase activity, transferring groups other than amino-acyl groups"/>
    <property type="evidence" value="ECO:0007669"/>
    <property type="project" value="InterPro"/>
</dbReference>
<feature type="transmembrane region" description="Helical" evidence="1">
    <location>
        <begin position="252"/>
        <end position="271"/>
    </location>
</feature>
<dbReference type="InterPro" id="IPR002656">
    <property type="entry name" value="Acyl_transf_3_dom"/>
</dbReference>
<name>A0AAE9M7S5_ACIPI</name>
<proteinExistence type="predicted"/>
<dbReference type="RefSeq" id="WP_126117673.1">
    <property type="nucleotide sequence ID" value="NZ_CP029610.1"/>
</dbReference>
<dbReference type="AlphaFoldDB" id="A0AAE9M7S5"/>
<feature type="transmembrane region" description="Helical" evidence="1">
    <location>
        <begin position="172"/>
        <end position="194"/>
    </location>
</feature>
<dbReference type="InterPro" id="IPR050879">
    <property type="entry name" value="Acyltransferase_3"/>
</dbReference>
<evidence type="ECO:0000313" key="3">
    <source>
        <dbReference type="EMBL" id="USU93765.1"/>
    </source>
</evidence>
<feature type="transmembrane region" description="Helical" evidence="1">
    <location>
        <begin position="121"/>
        <end position="140"/>
    </location>
</feature>
<evidence type="ECO:0000256" key="1">
    <source>
        <dbReference type="SAM" id="Phobius"/>
    </source>
</evidence>
<keyword evidence="1" id="KW-0472">Membrane</keyword>